<feature type="transmembrane region" description="Helical" evidence="1">
    <location>
        <begin position="6"/>
        <end position="29"/>
    </location>
</feature>
<reference evidence="2 3" key="1">
    <citation type="submission" date="2018-08" db="EMBL/GenBank/DDBJ databases">
        <title>Bacillus chawlae sp. nov., Bacillus glennii sp. nov., and Bacillus saganii sp. nov. Isolated from the Vehicle Assembly Building at Kennedy Space Center where the Viking Spacecraft were Assembled.</title>
        <authorList>
            <person name="Seuylemezian A."/>
            <person name="Vaishampayan P."/>
        </authorList>
    </citation>
    <scope>NUCLEOTIDE SEQUENCE [LARGE SCALE GENOMIC DNA]</scope>
    <source>
        <strain evidence="2 3">V44-8</strain>
    </source>
</reference>
<protein>
    <submittedName>
        <fullName evidence="2">Uncharacterized protein</fullName>
    </submittedName>
</protein>
<organism evidence="2 3">
    <name type="scientific">Peribacillus glennii</name>
    <dbReference type="NCBI Taxonomy" id="2303991"/>
    <lineage>
        <taxon>Bacteria</taxon>
        <taxon>Bacillati</taxon>
        <taxon>Bacillota</taxon>
        <taxon>Bacilli</taxon>
        <taxon>Bacillales</taxon>
        <taxon>Bacillaceae</taxon>
        <taxon>Peribacillus</taxon>
    </lineage>
</organism>
<proteinExistence type="predicted"/>
<keyword evidence="3" id="KW-1185">Reference proteome</keyword>
<gene>
    <name evidence="2" type="ORF">D0466_02630</name>
</gene>
<accession>A0A372LEX9</accession>
<dbReference type="Proteomes" id="UP000262939">
    <property type="component" value="Unassembled WGS sequence"/>
</dbReference>
<comment type="caution">
    <text evidence="2">The sequence shown here is derived from an EMBL/GenBank/DDBJ whole genome shotgun (WGS) entry which is preliminary data.</text>
</comment>
<sequence length="106" mass="11858">MNREAFPAVSVILINGIVLLSMLLSAIFLHEVSDPEIAQDTTPIPSGYLSTVLQTELIPEANYQWRHESSLPVEQNIADIQAFARKNSEISLKSGKKVRFYKGKRS</sequence>
<keyword evidence="1" id="KW-1133">Transmembrane helix</keyword>
<dbReference type="EMBL" id="QVTD01000003">
    <property type="protein sequence ID" value="RFU64838.1"/>
    <property type="molecule type" value="Genomic_DNA"/>
</dbReference>
<evidence type="ECO:0000256" key="1">
    <source>
        <dbReference type="SAM" id="Phobius"/>
    </source>
</evidence>
<keyword evidence="1" id="KW-0472">Membrane</keyword>
<evidence type="ECO:0000313" key="2">
    <source>
        <dbReference type="EMBL" id="RFU64838.1"/>
    </source>
</evidence>
<keyword evidence="1" id="KW-0812">Transmembrane</keyword>
<dbReference type="AlphaFoldDB" id="A0A372LEX9"/>
<evidence type="ECO:0000313" key="3">
    <source>
        <dbReference type="Proteomes" id="UP000262939"/>
    </source>
</evidence>
<dbReference type="RefSeq" id="WP_117321014.1">
    <property type="nucleotide sequence ID" value="NZ_QVTD01000003.1"/>
</dbReference>
<name>A0A372LEX9_9BACI</name>